<sequence>KTLSALTQCRTGHAFTGEYYRSINKPERGFACPCGAALQTRNHILAECPDYEQHRDILRDVSPSLSIPELLGTKAGIHATAKFIRRSGAF</sequence>
<dbReference type="KEGG" id="adl:AURDEDRAFT_34626"/>
<name>J0D9K9_AURST</name>
<dbReference type="OMA" id="YEQHRDI"/>
<accession>J0D9K9</accession>
<reference evidence="2" key="1">
    <citation type="journal article" date="2012" name="Science">
        <title>The Paleozoic origin of enzymatic lignin decomposition reconstructed from 31 fungal genomes.</title>
        <authorList>
            <person name="Floudas D."/>
            <person name="Binder M."/>
            <person name="Riley R."/>
            <person name="Barry K."/>
            <person name="Blanchette R.A."/>
            <person name="Henrissat B."/>
            <person name="Martinez A.T."/>
            <person name="Otillar R."/>
            <person name="Spatafora J.W."/>
            <person name="Yadav J.S."/>
            <person name="Aerts A."/>
            <person name="Benoit I."/>
            <person name="Boyd A."/>
            <person name="Carlson A."/>
            <person name="Copeland A."/>
            <person name="Coutinho P.M."/>
            <person name="de Vries R.P."/>
            <person name="Ferreira P."/>
            <person name="Findley K."/>
            <person name="Foster B."/>
            <person name="Gaskell J."/>
            <person name="Glotzer D."/>
            <person name="Gorecki P."/>
            <person name="Heitman J."/>
            <person name="Hesse C."/>
            <person name="Hori C."/>
            <person name="Igarashi K."/>
            <person name="Jurgens J.A."/>
            <person name="Kallen N."/>
            <person name="Kersten P."/>
            <person name="Kohler A."/>
            <person name="Kuees U."/>
            <person name="Kumar T.K.A."/>
            <person name="Kuo A."/>
            <person name="LaButti K."/>
            <person name="Larrondo L.F."/>
            <person name="Lindquist E."/>
            <person name="Ling A."/>
            <person name="Lombard V."/>
            <person name="Lucas S."/>
            <person name="Lundell T."/>
            <person name="Martin R."/>
            <person name="McLaughlin D.J."/>
            <person name="Morgenstern I."/>
            <person name="Morin E."/>
            <person name="Murat C."/>
            <person name="Nagy L.G."/>
            <person name="Nolan M."/>
            <person name="Ohm R.A."/>
            <person name="Patyshakuliyeva A."/>
            <person name="Rokas A."/>
            <person name="Ruiz-Duenas F.J."/>
            <person name="Sabat G."/>
            <person name="Salamov A."/>
            <person name="Samejima M."/>
            <person name="Schmutz J."/>
            <person name="Slot J.C."/>
            <person name="St John F."/>
            <person name="Stenlid J."/>
            <person name="Sun H."/>
            <person name="Sun S."/>
            <person name="Syed K."/>
            <person name="Tsang A."/>
            <person name="Wiebenga A."/>
            <person name="Young D."/>
            <person name="Pisabarro A."/>
            <person name="Eastwood D.C."/>
            <person name="Martin F."/>
            <person name="Cullen D."/>
            <person name="Grigoriev I.V."/>
            <person name="Hibbett D.S."/>
        </authorList>
    </citation>
    <scope>NUCLEOTIDE SEQUENCE [LARGE SCALE GENOMIC DNA]</scope>
    <source>
        <strain evidence="2">TFB10046</strain>
    </source>
</reference>
<dbReference type="OrthoDB" id="3230070at2759"/>
<dbReference type="EMBL" id="JH687860">
    <property type="protein sequence ID" value="EJD36481.1"/>
    <property type="molecule type" value="Genomic_DNA"/>
</dbReference>
<gene>
    <name evidence="1" type="ORF">AURDEDRAFT_34626</name>
</gene>
<organism evidence="1 2">
    <name type="scientific">Auricularia subglabra (strain TFB-10046 / SS5)</name>
    <name type="common">White-rot fungus</name>
    <name type="synonym">Auricularia delicata (strain TFB10046)</name>
    <dbReference type="NCBI Taxonomy" id="717982"/>
    <lineage>
        <taxon>Eukaryota</taxon>
        <taxon>Fungi</taxon>
        <taxon>Dikarya</taxon>
        <taxon>Basidiomycota</taxon>
        <taxon>Agaricomycotina</taxon>
        <taxon>Agaricomycetes</taxon>
        <taxon>Auriculariales</taxon>
        <taxon>Auriculariaceae</taxon>
        <taxon>Auricularia</taxon>
    </lineage>
</organism>
<feature type="non-terminal residue" evidence="1">
    <location>
        <position position="90"/>
    </location>
</feature>
<evidence type="ECO:0000313" key="2">
    <source>
        <dbReference type="Proteomes" id="UP000006514"/>
    </source>
</evidence>
<proteinExistence type="predicted"/>
<keyword evidence="2" id="KW-1185">Reference proteome</keyword>
<dbReference type="AlphaFoldDB" id="J0D9K9"/>
<dbReference type="Proteomes" id="UP000006514">
    <property type="component" value="Unassembled WGS sequence"/>
</dbReference>
<evidence type="ECO:0008006" key="3">
    <source>
        <dbReference type="Google" id="ProtNLM"/>
    </source>
</evidence>
<evidence type="ECO:0000313" key="1">
    <source>
        <dbReference type="EMBL" id="EJD36481.1"/>
    </source>
</evidence>
<protein>
    <recommendedName>
        <fullName evidence="3">Reverse transcriptase zinc-binding domain-containing protein</fullName>
    </recommendedName>
</protein>
<dbReference type="InParanoid" id="J0D9K9"/>
<feature type="non-terminal residue" evidence="1">
    <location>
        <position position="1"/>
    </location>
</feature>